<comment type="similarity">
    <text evidence="8">Belongs to the TrpC family.</text>
</comment>
<keyword evidence="6 8" id="KW-0057">Aromatic amino acid biosynthesis</keyword>
<evidence type="ECO:0000256" key="3">
    <source>
        <dbReference type="ARBA" id="ARBA00022605"/>
    </source>
</evidence>
<evidence type="ECO:0000256" key="7">
    <source>
        <dbReference type="ARBA" id="ARBA00023239"/>
    </source>
</evidence>
<keyword evidence="4 8" id="KW-0210">Decarboxylase</keyword>
<dbReference type="PANTHER" id="PTHR22854">
    <property type="entry name" value="TRYPTOPHAN BIOSYNTHESIS PROTEIN"/>
    <property type="match status" value="1"/>
</dbReference>
<proteinExistence type="inferred from homology"/>
<comment type="pathway">
    <text evidence="2 8">Amino-acid biosynthesis; L-tryptophan biosynthesis; L-tryptophan from chorismate: step 4/5.</text>
</comment>
<evidence type="ECO:0000256" key="4">
    <source>
        <dbReference type="ARBA" id="ARBA00022793"/>
    </source>
</evidence>
<feature type="domain" description="Indole-3-glycerol phosphate synthase" evidence="9">
    <location>
        <begin position="5"/>
        <end position="247"/>
    </location>
</feature>
<keyword evidence="3 8" id="KW-0028">Amino-acid biosynthesis</keyword>
<comment type="caution">
    <text evidence="10">The sequence shown here is derived from an EMBL/GenBank/DDBJ whole genome shotgun (WGS) entry which is preliminary data.</text>
</comment>
<gene>
    <name evidence="8 10" type="primary">trpC</name>
    <name evidence="10" type="ORF">ACFFIX_09075</name>
</gene>
<dbReference type="GO" id="GO:0004425">
    <property type="term" value="F:indole-3-glycerol-phosphate synthase activity"/>
    <property type="evidence" value="ECO:0007669"/>
    <property type="project" value="UniProtKB-EC"/>
</dbReference>
<organism evidence="10 11">
    <name type="scientific">Metabacillus herbersteinensis</name>
    <dbReference type="NCBI Taxonomy" id="283816"/>
    <lineage>
        <taxon>Bacteria</taxon>
        <taxon>Bacillati</taxon>
        <taxon>Bacillota</taxon>
        <taxon>Bacilli</taxon>
        <taxon>Bacillales</taxon>
        <taxon>Bacillaceae</taxon>
        <taxon>Metabacillus</taxon>
    </lineage>
</organism>
<protein>
    <recommendedName>
        <fullName evidence="8">Indole-3-glycerol phosphate synthase</fullName>
        <shortName evidence="8">IGPS</shortName>
        <ecNumber evidence="8">4.1.1.48</ecNumber>
    </recommendedName>
</protein>
<keyword evidence="7 8" id="KW-0456">Lyase</keyword>
<comment type="catalytic activity">
    <reaction evidence="1 8">
        <text>1-(2-carboxyphenylamino)-1-deoxy-D-ribulose 5-phosphate + H(+) = (1S,2R)-1-C-(indol-3-yl)glycerol 3-phosphate + CO2 + H2O</text>
        <dbReference type="Rhea" id="RHEA:23476"/>
        <dbReference type="ChEBI" id="CHEBI:15377"/>
        <dbReference type="ChEBI" id="CHEBI:15378"/>
        <dbReference type="ChEBI" id="CHEBI:16526"/>
        <dbReference type="ChEBI" id="CHEBI:58613"/>
        <dbReference type="ChEBI" id="CHEBI:58866"/>
        <dbReference type="EC" id="4.1.1.48"/>
    </reaction>
</comment>
<dbReference type="CDD" id="cd00331">
    <property type="entry name" value="IGPS"/>
    <property type="match status" value="1"/>
</dbReference>
<dbReference type="PANTHER" id="PTHR22854:SF2">
    <property type="entry name" value="INDOLE-3-GLYCEROL-PHOSPHATE SYNTHASE"/>
    <property type="match status" value="1"/>
</dbReference>
<evidence type="ECO:0000256" key="2">
    <source>
        <dbReference type="ARBA" id="ARBA00004696"/>
    </source>
</evidence>
<dbReference type="EMBL" id="JBHLVO010000005">
    <property type="protein sequence ID" value="MFC0271607.1"/>
    <property type="molecule type" value="Genomic_DNA"/>
</dbReference>
<evidence type="ECO:0000256" key="8">
    <source>
        <dbReference type="HAMAP-Rule" id="MF_00134"/>
    </source>
</evidence>
<evidence type="ECO:0000256" key="6">
    <source>
        <dbReference type="ARBA" id="ARBA00023141"/>
    </source>
</evidence>
<evidence type="ECO:0000259" key="9">
    <source>
        <dbReference type="Pfam" id="PF00218"/>
    </source>
</evidence>
<dbReference type="RefSeq" id="WP_378932814.1">
    <property type="nucleotide sequence ID" value="NZ_JBHLVO010000005.1"/>
</dbReference>
<keyword evidence="11" id="KW-1185">Reference proteome</keyword>
<dbReference type="SUPFAM" id="SSF51366">
    <property type="entry name" value="Ribulose-phoshate binding barrel"/>
    <property type="match status" value="1"/>
</dbReference>
<accession>A0ABV6GD51</accession>
<evidence type="ECO:0000313" key="10">
    <source>
        <dbReference type="EMBL" id="MFC0271607.1"/>
    </source>
</evidence>
<dbReference type="InterPro" id="IPR013798">
    <property type="entry name" value="Indole-3-glycerol_P_synth_dom"/>
</dbReference>
<dbReference type="Pfam" id="PF00218">
    <property type="entry name" value="IGPS"/>
    <property type="match status" value="1"/>
</dbReference>
<dbReference type="HAMAP" id="MF_00134_B">
    <property type="entry name" value="IGPS_B"/>
    <property type="match status" value="1"/>
</dbReference>
<dbReference type="InterPro" id="IPR011060">
    <property type="entry name" value="RibuloseP-bd_barrel"/>
</dbReference>
<dbReference type="Proteomes" id="UP001589854">
    <property type="component" value="Unassembled WGS sequence"/>
</dbReference>
<dbReference type="NCBIfam" id="NF001375">
    <property type="entry name" value="PRK00278.2-2"/>
    <property type="match status" value="1"/>
</dbReference>
<dbReference type="InterPro" id="IPR001468">
    <property type="entry name" value="Indole-3-GlycerolPSynthase_CS"/>
</dbReference>
<evidence type="ECO:0000256" key="5">
    <source>
        <dbReference type="ARBA" id="ARBA00022822"/>
    </source>
</evidence>
<dbReference type="InterPro" id="IPR013785">
    <property type="entry name" value="Aldolase_TIM"/>
</dbReference>
<evidence type="ECO:0000256" key="1">
    <source>
        <dbReference type="ARBA" id="ARBA00001633"/>
    </source>
</evidence>
<dbReference type="NCBIfam" id="NF001377">
    <property type="entry name" value="PRK00278.2-4"/>
    <property type="match status" value="1"/>
</dbReference>
<dbReference type="EC" id="4.1.1.48" evidence="8"/>
<dbReference type="InterPro" id="IPR045186">
    <property type="entry name" value="Indole-3-glycerol_P_synth"/>
</dbReference>
<dbReference type="Gene3D" id="3.20.20.70">
    <property type="entry name" value="Aldolase class I"/>
    <property type="match status" value="1"/>
</dbReference>
<name>A0ABV6GD51_9BACI</name>
<dbReference type="PROSITE" id="PS00614">
    <property type="entry name" value="IGPS"/>
    <property type="match status" value="1"/>
</dbReference>
<keyword evidence="5 8" id="KW-0822">Tryptophan biosynthesis</keyword>
<evidence type="ECO:0000313" key="11">
    <source>
        <dbReference type="Proteomes" id="UP001589854"/>
    </source>
</evidence>
<sequence>MLKRILETKRQEIQTMILPEDKGLEQRSFYEALKTPNRSLGLIAEVKKASPSKGVIKENFNPKNISIAYEKGLADCLSVLTDETYFQGKKEYLTLIKETINLPILRKDFIIDSIQIEESKRIGADAILLIAEAMEPSLLRELYEHATELGLDALVEVHSVPILEKVLREFTPKLLGVNNRNLSTFETNIHQLKDFRKIVPENTLLVSESGIYTVEDLQIVREYGAHAILVGESLMRKENQQLAIEELFGENIHV</sequence>
<reference evidence="10 11" key="1">
    <citation type="submission" date="2024-09" db="EMBL/GenBank/DDBJ databases">
        <authorList>
            <person name="Sun Q."/>
            <person name="Mori K."/>
        </authorList>
    </citation>
    <scope>NUCLEOTIDE SEQUENCE [LARGE SCALE GENOMIC DNA]</scope>
    <source>
        <strain evidence="10 11">CCM 7228</strain>
    </source>
</reference>